<feature type="region of interest" description="Disordered" evidence="1">
    <location>
        <begin position="49"/>
        <end position="95"/>
    </location>
</feature>
<dbReference type="EMBL" id="CP059399">
    <property type="protein sequence ID" value="QLY29611.1"/>
    <property type="molecule type" value="Genomic_DNA"/>
</dbReference>
<gene>
    <name evidence="2" type="ORF">H0264_30910</name>
</gene>
<name>A0A7D6V9J2_9NOCA</name>
<accession>A0A7D6V9J2</accession>
<dbReference type="RefSeq" id="WP_181580815.1">
    <property type="nucleotide sequence ID" value="NZ_CP059399.1"/>
</dbReference>
<evidence type="ECO:0000313" key="3">
    <source>
        <dbReference type="Proteomes" id="UP000515512"/>
    </source>
</evidence>
<sequence>MSEYDRGRKQFILGLVVVALVAPLVAGLAAFAAAVGALVAADGYKRMNSAERDRGATPAPPAALPRLATQRPVMRTGNRGPGRRSTARRHSRTFH</sequence>
<feature type="compositionally biased region" description="Basic residues" evidence="1">
    <location>
        <begin position="81"/>
        <end position="95"/>
    </location>
</feature>
<evidence type="ECO:0000313" key="2">
    <source>
        <dbReference type="EMBL" id="QLY29611.1"/>
    </source>
</evidence>
<dbReference type="Proteomes" id="UP000515512">
    <property type="component" value="Chromosome"/>
</dbReference>
<reference evidence="2 3" key="1">
    <citation type="submission" date="2020-07" db="EMBL/GenBank/DDBJ databases">
        <authorList>
            <person name="Zhuang K."/>
            <person name="Ran Y."/>
        </authorList>
    </citation>
    <scope>NUCLEOTIDE SEQUENCE [LARGE SCALE GENOMIC DNA]</scope>
    <source>
        <strain evidence="2 3">WCH-YHL-001</strain>
    </source>
</reference>
<dbReference type="KEGG" id="nhu:H0264_30910"/>
<organism evidence="2 3">
    <name type="scientific">Nocardia huaxiensis</name>
    <dbReference type="NCBI Taxonomy" id="2755382"/>
    <lineage>
        <taxon>Bacteria</taxon>
        <taxon>Bacillati</taxon>
        <taxon>Actinomycetota</taxon>
        <taxon>Actinomycetes</taxon>
        <taxon>Mycobacteriales</taxon>
        <taxon>Nocardiaceae</taxon>
        <taxon>Nocardia</taxon>
    </lineage>
</organism>
<keyword evidence="3" id="KW-1185">Reference proteome</keyword>
<proteinExistence type="predicted"/>
<dbReference type="AlphaFoldDB" id="A0A7D6V9J2"/>
<evidence type="ECO:0000256" key="1">
    <source>
        <dbReference type="SAM" id="MobiDB-lite"/>
    </source>
</evidence>
<protein>
    <submittedName>
        <fullName evidence="2">Uncharacterized protein</fullName>
    </submittedName>
</protein>